<name>A0A7X0IFG0_9ACTN</name>
<feature type="transmembrane region" description="Helical" evidence="8">
    <location>
        <begin position="158"/>
        <end position="179"/>
    </location>
</feature>
<keyword evidence="11" id="KW-1185">Reference proteome</keyword>
<organism evidence="10 11">
    <name type="scientific">Sphaerisporangium rubeum</name>
    <dbReference type="NCBI Taxonomy" id="321317"/>
    <lineage>
        <taxon>Bacteria</taxon>
        <taxon>Bacillati</taxon>
        <taxon>Actinomycetota</taxon>
        <taxon>Actinomycetes</taxon>
        <taxon>Streptosporangiales</taxon>
        <taxon>Streptosporangiaceae</taxon>
        <taxon>Sphaerisporangium</taxon>
    </lineage>
</organism>
<feature type="transmembrane region" description="Helical" evidence="8">
    <location>
        <begin position="441"/>
        <end position="459"/>
    </location>
</feature>
<keyword evidence="5 8" id="KW-0472">Membrane</keyword>
<accession>A0A7X0IFG0</accession>
<evidence type="ECO:0000256" key="2">
    <source>
        <dbReference type="ARBA" id="ARBA00022475"/>
    </source>
</evidence>
<dbReference type="AlphaFoldDB" id="A0A7X0IFG0"/>
<feature type="domain" description="Integral membrane bound transporter" evidence="9">
    <location>
        <begin position="360"/>
        <end position="483"/>
    </location>
</feature>
<feature type="region of interest" description="Disordered" evidence="7">
    <location>
        <begin position="606"/>
        <end position="632"/>
    </location>
</feature>
<dbReference type="Proteomes" id="UP000555564">
    <property type="component" value="Unassembled WGS sequence"/>
</dbReference>
<feature type="transmembrane region" description="Helical" evidence="8">
    <location>
        <begin position="471"/>
        <end position="489"/>
    </location>
</feature>
<keyword evidence="2" id="KW-1003">Cell membrane</keyword>
<dbReference type="PANTHER" id="PTHR30509:SF9">
    <property type="entry name" value="MULTIDRUG RESISTANCE PROTEIN MDTO"/>
    <property type="match status" value="1"/>
</dbReference>
<evidence type="ECO:0000256" key="3">
    <source>
        <dbReference type="ARBA" id="ARBA00022692"/>
    </source>
</evidence>
<sequence>MRLPMRLPLRLHAGRLADAAPGWLVETVRPLPGRLRWSAMPRTAVAVAGPLVAAMLAGRLTLGLLPAMGAMAACLADRGGSYRARAARMSGAALGGAAGYLVGDALRGAGWWLVPAVVVVAAVSALISTTGGAGSLAGLQILVMTVIGSGVRLSDHPLLGAVAYLGGGTWALLLVLSGWPLHPTAGEQLAVLDAYRALGRLFRDPVAGLDPLDTAVKQGYDTVLGARSAAGGADHERERLLALLNQATLIRNALVTLTEEGKAPPPWLAHTVEEVAAALERRRAPPPRPPHGPYGTPAMRALCDGVGHAVMLVSGGDAGPAPEPREPAGRAARLRAAWERMLYGHLTRVYVVRLSLCMGVAAVVSEFYRIERSYWIMLTVALVLKPDFGSVFTRAVQRGLGTVAGALIGTAVLIAIPVGPGLVAAIAVFAALLPYGQQRNWGMMSTFQAPLVVLLVDLYTHAGPRLALVRLEDTLIGCGIVLVLGYLFWPASWYAPVGPSFAGAVSATARYLRHAFGPGDPVRRLRHREAYDALADLRTVFQRAVAEPAVIGRRVTTWLPAMAALQQVADAIAAAVTRADHGGRPPERATVRAVVRSLDDIAENLRAGATVRPPSPEGEAPGGTARDLGEVGRAVRCLRTTLSTGSPGRSPRGDP</sequence>
<comment type="similarity">
    <text evidence="6">Belongs to the YccS/YhfK family.</text>
</comment>
<comment type="subcellular location">
    <subcellularLocation>
        <location evidence="1">Cell membrane</location>
        <topology evidence="1">Multi-pass membrane protein</topology>
    </subcellularLocation>
</comment>
<feature type="transmembrane region" description="Helical" evidence="8">
    <location>
        <begin position="404"/>
        <end position="435"/>
    </location>
</feature>
<dbReference type="PANTHER" id="PTHR30509">
    <property type="entry name" value="P-HYDROXYBENZOIC ACID EFFLUX PUMP SUBUNIT-RELATED"/>
    <property type="match status" value="1"/>
</dbReference>
<comment type="caution">
    <text evidence="10">The sequence shown here is derived from an EMBL/GenBank/DDBJ whole genome shotgun (WGS) entry which is preliminary data.</text>
</comment>
<feature type="transmembrane region" description="Helical" evidence="8">
    <location>
        <begin position="86"/>
        <end position="103"/>
    </location>
</feature>
<dbReference type="GO" id="GO:0005886">
    <property type="term" value="C:plasma membrane"/>
    <property type="evidence" value="ECO:0007669"/>
    <property type="project" value="UniProtKB-SubCell"/>
</dbReference>
<dbReference type="RefSeq" id="WP_344056792.1">
    <property type="nucleotide sequence ID" value="NZ_BAAALO010000061.1"/>
</dbReference>
<feature type="transmembrane region" description="Helical" evidence="8">
    <location>
        <begin position="374"/>
        <end position="392"/>
    </location>
</feature>
<feature type="transmembrane region" description="Helical" evidence="8">
    <location>
        <begin position="350"/>
        <end position="368"/>
    </location>
</feature>
<feature type="transmembrane region" description="Helical" evidence="8">
    <location>
        <begin position="43"/>
        <end position="65"/>
    </location>
</feature>
<reference evidence="10 11" key="1">
    <citation type="submission" date="2020-08" db="EMBL/GenBank/DDBJ databases">
        <title>Sequencing the genomes of 1000 actinobacteria strains.</title>
        <authorList>
            <person name="Klenk H.-P."/>
        </authorList>
    </citation>
    <scope>NUCLEOTIDE SEQUENCE [LARGE SCALE GENOMIC DNA]</scope>
    <source>
        <strain evidence="10 11">DSM 44936</strain>
    </source>
</reference>
<evidence type="ECO:0000313" key="11">
    <source>
        <dbReference type="Proteomes" id="UP000555564"/>
    </source>
</evidence>
<evidence type="ECO:0000256" key="6">
    <source>
        <dbReference type="ARBA" id="ARBA00043993"/>
    </source>
</evidence>
<feature type="transmembrane region" description="Helical" evidence="8">
    <location>
        <begin position="109"/>
        <end position="127"/>
    </location>
</feature>
<evidence type="ECO:0000313" key="10">
    <source>
        <dbReference type="EMBL" id="MBB6474055.1"/>
    </source>
</evidence>
<evidence type="ECO:0000256" key="8">
    <source>
        <dbReference type="SAM" id="Phobius"/>
    </source>
</evidence>
<proteinExistence type="inferred from homology"/>
<keyword evidence="3 8" id="KW-0812">Transmembrane</keyword>
<evidence type="ECO:0000256" key="7">
    <source>
        <dbReference type="SAM" id="MobiDB-lite"/>
    </source>
</evidence>
<evidence type="ECO:0000256" key="4">
    <source>
        <dbReference type="ARBA" id="ARBA00022989"/>
    </source>
</evidence>
<keyword evidence="4 8" id="KW-1133">Transmembrane helix</keyword>
<dbReference type="EMBL" id="JACHIU010000001">
    <property type="protein sequence ID" value="MBB6474055.1"/>
    <property type="molecule type" value="Genomic_DNA"/>
</dbReference>
<dbReference type="InterPro" id="IPR049453">
    <property type="entry name" value="Memb_transporter_dom"/>
</dbReference>
<evidence type="ECO:0000256" key="5">
    <source>
        <dbReference type="ARBA" id="ARBA00023136"/>
    </source>
</evidence>
<evidence type="ECO:0000256" key="1">
    <source>
        <dbReference type="ARBA" id="ARBA00004651"/>
    </source>
</evidence>
<evidence type="ECO:0000259" key="9">
    <source>
        <dbReference type="Pfam" id="PF13515"/>
    </source>
</evidence>
<dbReference type="Pfam" id="PF13515">
    <property type="entry name" value="FUSC_2"/>
    <property type="match status" value="1"/>
</dbReference>
<gene>
    <name evidence="10" type="ORF">BJ992_003486</name>
</gene>
<protein>
    <submittedName>
        <fullName evidence="10">Putative membrane protein YccC</fullName>
    </submittedName>
</protein>